<reference evidence="2 3" key="1">
    <citation type="submission" date="2014-05" db="EMBL/GenBank/DDBJ databases">
        <title>Draft genome sequence of a rare smut relative, Tilletiaria anomala UBC 951.</title>
        <authorList>
            <consortium name="DOE Joint Genome Institute"/>
            <person name="Toome M."/>
            <person name="Kuo A."/>
            <person name="Henrissat B."/>
            <person name="Lipzen A."/>
            <person name="Tritt A."/>
            <person name="Yoshinaga Y."/>
            <person name="Zane M."/>
            <person name="Barry K."/>
            <person name="Grigoriev I.V."/>
            <person name="Spatafora J.W."/>
            <person name="Aimea M.C."/>
        </authorList>
    </citation>
    <scope>NUCLEOTIDE SEQUENCE [LARGE SCALE GENOMIC DNA]</scope>
    <source>
        <strain evidence="2 3">UBC 951</strain>
    </source>
</reference>
<organism evidence="2 3">
    <name type="scientific">Tilletiaria anomala (strain ATCC 24038 / CBS 436.72 / UBC 951)</name>
    <dbReference type="NCBI Taxonomy" id="1037660"/>
    <lineage>
        <taxon>Eukaryota</taxon>
        <taxon>Fungi</taxon>
        <taxon>Dikarya</taxon>
        <taxon>Basidiomycota</taxon>
        <taxon>Ustilaginomycotina</taxon>
        <taxon>Exobasidiomycetes</taxon>
        <taxon>Georgefischeriales</taxon>
        <taxon>Tilletiariaceae</taxon>
        <taxon>Tilletiaria</taxon>
    </lineage>
</organism>
<keyword evidence="3" id="KW-1185">Reference proteome</keyword>
<feature type="compositionally biased region" description="Low complexity" evidence="1">
    <location>
        <begin position="57"/>
        <end position="70"/>
    </location>
</feature>
<feature type="region of interest" description="Disordered" evidence="1">
    <location>
        <begin position="570"/>
        <end position="786"/>
    </location>
</feature>
<sequence length="798" mass="85210">MTVPGPPVTLEIDAGSSNAPSGNSLLRDAEWTFRIWHPKIFNRSVGSAYASHSLHPASSFGSSSTLALSTDSKSSAGASTARVPLVLSGSPAARHADRTHGQQDQDTPSSRERESLEILESQAPSRAQTYALDHGTGSAGDGDSSSPSYSSAHGQGGQRSGQDSSGAGERMRRVSTKARASTVSVASPSLHRQQYSQSQFASTVTLGRKASVTSHSSQSQAFTNRDAQSRNPDQSALLAFLPSAGISGAQWHDSLVKNTNRSGNGDELYATCSTSSQYRTANAGATTIARHEDLMWEWSVDLVHPEQQLVQPQASPSLSGSIYPAATPNGRRPCPTTNSTTNAPPSARMVVGSAGSVTHTVRKRASVPGSSLGGARPQTSSTSARFRSKSKARADSDSQGGTTLSTFKHLYEVVERDPFDGSEGRCMLVRHSKGLLSSLGLSSVGGGKNKFSFVPRPVVRVATGIDGAAGSASEEWVWKGTLHESYILRRYHTDGRKTTMATLMMSTNAKFRLEIVDSCPDPMLVVATTYPILRMRREVYARKFTTPEELERLAAQTKIDPFEEVFYSKKKGQGRAKLPQDQMQEHEQGPERESTGGVQAENSPIQPYNMLGANLDDGRLPSGLTITSAMPTGTHEPFSPAFAASAVPPSPSMSSSRQRQPSESSMSQSSNLHLKLKSTLPPFQPSWTSELSFSPRLGPRPRSRSSTAPATPDMSPNLDAPPTPSLAQQAAIAVAFSTTDEGDQEASGTDSSNARSKKGQQNNSIQVDSHVPRPPNLPPALTDIEEKQFEERVMVASS</sequence>
<feature type="region of interest" description="Disordered" evidence="1">
    <location>
        <begin position="131"/>
        <end position="196"/>
    </location>
</feature>
<proteinExistence type="predicted"/>
<evidence type="ECO:0000313" key="2">
    <source>
        <dbReference type="EMBL" id="KDN49247.1"/>
    </source>
</evidence>
<feature type="region of interest" description="Disordered" evidence="1">
    <location>
        <begin position="326"/>
        <end position="401"/>
    </location>
</feature>
<dbReference type="RefSeq" id="XP_013244330.1">
    <property type="nucleotide sequence ID" value="XM_013388876.1"/>
</dbReference>
<feature type="compositionally biased region" description="Low complexity" evidence="1">
    <location>
        <begin position="333"/>
        <end position="347"/>
    </location>
</feature>
<dbReference type="EMBL" id="JMSN01000022">
    <property type="protein sequence ID" value="KDN49247.1"/>
    <property type="molecule type" value="Genomic_DNA"/>
</dbReference>
<accession>A0A066W5K2</accession>
<dbReference type="InParanoid" id="A0A066W5K2"/>
<feature type="compositionally biased region" description="Polar residues" evidence="1">
    <location>
        <begin position="746"/>
        <end position="767"/>
    </location>
</feature>
<name>A0A066W5K2_TILAU</name>
<evidence type="ECO:0000256" key="1">
    <source>
        <dbReference type="SAM" id="MobiDB-lite"/>
    </source>
</evidence>
<dbReference type="Proteomes" id="UP000027361">
    <property type="component" value="Unassembled WGS sequence"/>
</dbReference>
<feature type="compositionally biased region" description="Polar residues" evidence="1">
    <location>
        <begin position="596"/>
        <end position="606"/>
    </location>
</feature>
<dbReference type="AlphaFoldDB" id="A0A066W5K2"/>
<comment type="caution">
    <text evidence="2">The sequence shown here is derived from an EMBL/GenBank/DDBJ whole genome shotgun (WGS) entry which is preliminary data.</text>
</comment>
<feature type="region of interest" description="Disordered" evidence="1">
    <location>
        <begin position="211"/>
        <end position="230"/>
    </location>
</feature>
<feature type="compositionally biased region" description="Basic and acidic residues" evidence="1">
    <location>
        <begin position="94"/>
        <end position="116"/>
    </location>
</feature>
<feature type="region of interest" description="Disordered" evidence="1">
    <location>
        <begin position="53"/>
        <end position="116"/>
    </location>
</feature>
<dbReference type="GeneID" id="25264135"/>
<evidence type="ECO:0000313" key="3">
    <source>
        <dbReference type="Proteomes" id="UP000027361"/>
    </source>
</evidence>
<protein>
    <submittedName>
        <fullName evidence="2">Uncharacterized protein</fullName>
    </submittedName>
</protein>
<feature type="compositionally biased region" description="Basic and acidic residues" evidence="1">
    <location>
        <begin position="583"/>
        <end position="594"/>
    </location>
</feature>
<feature type="compositionally biased region" description="Polar residues" evidence="1">
    <location>
        <begin position="178"/>
        <end position="196"/>
    </location>
</feature>
<feature type="region of interest" description="Disordered" evidence="1">
    <location>
        <begin position="1"/>
        <end position="21"/>
    </location>
</feature>
<gene>
    <name evidence="2" type="ORF">K437DRAFT_255378</name>
</gene>
<dbReference type="HOGENOM" id="CLU_352396_0_0_1"/>
<feature type="compositionally biased region" description="Low complexity" evidence="1">
    <location>
        <begin position="636"/>
        <end position="670"/>
    </location>
</feature>
<feature type="compositionally biased region" description="Low complexity" evidence="1">
    <location>
        <begin position="141"/>
        <end position="153"/>
    </location>
</feature>